<dbReference type="InterPro" id="IPR037401">
    <property type="entry name" value="SnoaL-like"/>
</dbReference>
<feature type="domain" description="SnoaL-like" evidence="1">
    <location>
        <begin position="7"/>
        <end position="128"/>
    </location>
</feature>
<dbReference type="InterPro" id="IPR032710">
    <property type="entry name" value="NTF2-like_dom_sf"/>
</dbReference>
<organism evidence="2 3">
    <name type="scientific">Tritrichomonas musculus</name>
    <dbReference type="NCBI Taxonomy" id="1915356"/>
    <lineage>
        <taxon>Eukaryota</taxon>
        <taxon>Metamonada</taxon>
        <taxon>Parabasalia</taxon>
        <taxon>Tritrichomonadida</taxon>
        <taxon>Tritrichomonadidae</taxon>
        <taxon>Tritrichomonas</taxon>
    </lineage>
</organism>
<sequence>MNDEIQIKELVSRYVKAIETQDKESFYQIWANNSNCILISITKIFEGKDSIYQDFLIGSIQKAFTTIKLIAEEVEVHQINSELATVVFSYHTECIKREDGSEYGIKGLETQVIIKENGQWKILHVHYSK</sequence>
<evidence type="ECO:0000259" key="1">
    <source>
        <dbReference type="Pfam" id="PF13474"/>
    </source>
</evidence>
<dbReference type="Proteomes" id="UP001470230">
    <property type="component" value="Unassembled WGS sequence"/>
</dbReference>
<proteinExistence type="predicted"/>
<dbReference type="EMBL" id="JAPFFF010000051">
    <property type="protein sequence ID" value="KAK8839503.1"/>
    <property type="molecule type" value="Genomic_DNA"/>
</dbReference>
<protein>
    <recommendedName>
        <fullName evidence="1">SnoaL-like domain-containing protein</fullName>
    </recommendedName>
</protein>
<comment type="caution">
    <text evidence="2">The sequence shown here is derived from an EMBL/GenBank/DDBJ whole genome shotgun (WGS) entry which is preliminary data.</text>
</comment>
<reference evidence="2 3" key="1">
    <citation type="submission" date="2024-04" db="EMBL/GenBank/DDBJ databases">
        <title>Tritrichomonas musculus Genome.</title>
        <authorList>
            <person name="Alves-Ferreira E."/>
            <person name="Grigg M."/>
            <person name="Lorenzi H."/>
            <person name="Galac M."/>
        </authorList>
    </citation>
    <scope>NUCLEOTIDE SEQUENCE [LARGE SCALE GENOMIC DNA]</scope>
    <source>
        <strain evidence="2 3">EAF2021</strain>
    </source>
</reference>
<keyword evidence="3" id="KW-1185">Reference proteome</keyword>
<evidence type="ECO:0000313" key="3">
    <source>
        <dbReference type="Proteomes" id="UP001470230"/>
    </source>
</evidence>
<name>A0ABR2GZY5_9EUKA</name>
<gene>
    <name evidence="2" type="ORF">M9Y10_031860</name>
</gene>
<dbReference type="Pfam" id="PF13474">
    <property type="entry name" value="SnoaL_3"/>
    <property type="match status" value="1"/>
</dbReference>
<dbReference type="Gene3D" id="3.10.450.50">
    <property type="match status" value="1"/>
</dbReference>
<evidence type="ECO:0000313" key="2">
    <source>
        <dbReference type="EMBL" id="KAK8839503.1"/>
    </source>
</evidence>
<accession>A0ABR2GZY5</accession>
<dbReference type="SUPFAM" id="SSF54427">
    <property type="entry name" value="NTF2-like"/>
    <property type="match status" value="1"/>
</dbReference>